<dbReference type="Proteomes" id="UP000249402">
    <property type="component" value="Unassembled WGS sequence"/>
</dbReference>
<dbReference type="GeneID" id="37223505"/>
<proteinExistence type="predicted"/>
<protein>
    <submittedName>
        <fullName evidence="2">Uncharacterized protein</fullName>
    </submittedName>
</protein>
<gene>
    <name evidence="2" type="ORF">BO80DRAFT_421588</name>
</gene>
<evidence type="ECO:0000313" key="2">
    <source>
        <dbReference type="EMBL" id="RAL04941.1"/>
    </source>
</evidence>
<accession>A0A395HAG5</accession>
<reference evidence="2 3" key="1">
    <citation type="submission" date="2018-02" db="EMBL/GenBank/DDBJ databases">
        <title>The genomes of Aspergillus section Nigri reveals drivers in fungal speciation.</title>
        <authorList>
            <consortium name="DOE Joint Genome Institute"/>
            <person name="Vesth T.C."/>
            <person name="Nybo J."/>
            <person name="Theobald S."/>
            <person name="Brandl J."/>
            <person name="Frisvad J.C."/>
            <person name="Nielsen K.F."/>
            <person name="Lyhne E.K."/>
            <person name="Kogle M.E."/>
            <person name="Kuo A."/>
            <person name="Riley R."/>
            <person name="Clum A."/>
            <person name="Nolan M."/>
            <person name="Lipzen A."/>
            <person name="Salamov A."/>
            <person name="Henrissat B."/>
            <person name="Wiebenga A."/>
            <person name="De vries R.P."/>
            <person name="Grigoriev I.V."/>
            <person name="Mortensen U.H."/>
            <person name="Andersen M.R."/>
            <person name="Baker S.E."/>
        </authorList>
    </citation>
    <scope>NUCLEOTIDE SEQUENCE [LARGE SCALE GENOMIC DNA]</scope>
    <source>
        <strain evidence="2 3">CBS 121593</strain>
    </source>
</reference>
<dbReference type="VEuPathDB" id="FungiDB:BO80DRAFT_421588"/>
<sequence length="70" mass="7497">MTGSLVSPPPASLSAALTPAQSHTSPLSRRADDLPKISPFLRGLITRIGLSLAYRGSEPRMERPTDRPAE</sequence>
<dbReference type="RefSeq" id="XP_025579268.1">
    <property type="nucleotide sequence ID" value="XM_025718640.1"/>
</dbReference>
<dbReference type="AlphaFoldDB" id="A0A395HAG5"/>
<keyword evidence="3" id="KW-1185">Reference proteome</keyword>
<dbReference type="EMBL" id="KZ824422">
    <property type="protein sequence ID" value="RAL04941.1"/>
    <property type="molecule type" value="Genomic_DNA"/>
</dbReference>
<evidence type="ECO:0000313" key="3">
    <source>
        <dbReference type="Proteomes" id="UP000249402"/>
    </source>
</evidence>
<name>A0A395HAG5_9EURO</name>
<feature type="compositionally biased region" description="Low complexity" evidence="1">
    <location>
        <begin position="1"/>
        <end position="20"/>
    </location>
</feature>
<evidence type="ECO:0000256" key="1">
    <source>
        <dbReference type="SAM" id="MobiDB-lite"/>
    </source>
</evidence>
<feature type="region of interest" description="Disordered" evidence="1">
    <location>
        <begin position="1"/>
        <end position="33"/>
    </location>
</feature>
<organism evidence="2 3">
    <name type="scientific">Aspergillus ibericus CBS 121593</name>
    <dbReference type="NCBI Taxonomy" id="1448316"/>
    <lineage>
        <taxon>Eukaryota</taxon>
        <taxon>Fungi</taxon>
        <taxon>Dikarya</taxon>
        <taxon>Ascomycota</taxon>
        <taxon>Pezizomycotina</taxon>
        <taxon>Eurotiomycetes</taxon>
        <taxon>Eurotiomycetidae</taxon>
        <taxon>Eurotiales</taxon>
        <taxon>Aspergillaceae</taxon>
        <taxon>Aspergillus</taxon>
        <taxon>Aspergillus subgen. Circumdati</taxon>
    </lineage>
</organism>